<dbReference type="InterPro" id="IPR036388">
    <property type="entry name" value="WH-like_DNA-bd_sf"/>
</dbReference>
<keyword evidence="9" id="KW-1185">Reference proteome</keyword>
<dbReference type="Pfam" id="PF04542">
    <property type="entry name" value="Sigma70_r2"/>
    <property type="match status" value="1"/>
</dbReference>
<comment type="similarity">
    <text evidence="1">Belongs to the sigma-70 factor family. ECF subfamily.</text>
</comment>
<dbReference type="SUPFAM" id="SSF88659">
    <property type="entry name" value="Sigma3 and sigma4 domains of RNA polymerase sigma factors"/>
    <property type="match status" value="1"/>
</dbReference>
<evidence type="ECO:0000259" key="6">
    <source>
        <dbReference type="Pfam" id="PF04542"/>
    </source>
</evidence>
<dbReference type="SUPFAM" id="SSF88946">
    <property type="entry name" value="Sigma2 domain of RNA polymerase sigma factors"/>
    <property type="match status" value="1"/>
</dbReference>
<keyword evidence="5" id="KW-0804">Transcription</keyword>
<accession>A0ABV1ERF4</accession>
<evidence type="ECO:0000256" key="1">
    <source>
        <dbReference type="ARBA" id="ARBA00010641"/>
    </source>
</evidence>
<comment type="caution">
    <text evidence="8">The sequence shown here is derived from an EMBL/GenBank/DDBJ whole genome shotgun (WGS) entry which is preliminary data.</text>
</comment>
<keyword evidence="3" id="KW-0731">Sigma factor</keyword>
<sequence length="154" mass="17673">MTEQEFISQAEAIKARLYRTAYLYLGSEAYALDAVDEAVYQGLLHYKSLRQPEYFTTWMTRILINACNAELRRRKREQAVEELPESAAEAFDALPLREAVARLPRELRAVVVLRFFQELTLAETARALDIPPGTVSTRQRRALALLKLELSEEV</sequence>
<dbReference type="InterPro" id="IPR013325">
    <property type="entry name" value="RNA_pol_sigma_r2"/>
</dbReference>
<dbReference type="PANTHER" id="PTHR43133:SF51">
    <property type="entry name" value="RNA POLYMERASE SIGMA FACTOR"/>
    <property type="match status" value="1"/>
</dbReference>
<name>A0ABV1ERF4_9FIRM</name>
<dbReference type="Gene3D" id="1.10.10.10">
    <property type="entry name" value="Winged helix-like DNA-binding domain superfamily/Winged helix DNA-binding domain"/>
    <property type="match status" value="1"/>
</dbReference>
<dbReference type="InterPro" id="IPR013324">
    <property type="entry name" value="RNA_pol_sigma_r3/r4-like"/>
</dbReference>
<dbReference type="EMBL" id="JBBMFT010000009">
    <property type="protein sequence ID" value="MEQ2457181.1"/>
    <property type="molecule type" value="Genomic_DNA"/>
</dbReference>
<protein>
    <submittedName>
        <fullName evidence="8">Sigma-70 family RNA polymerase sigma factor</fullName>
    </submittedName>
</protein>
<keyword evidence="4" id="KW-0238">DNA-binding</keyword>
<gene>
    <name evidence="8" type="ORF">WMO45_11655</name>
</gene>
<feature type="domain" description="RNA polymerase sigma-70 region 4" evidence="7">
    <location>
        <begin position="100"/>
        <end position="147"/>
    </location>
</feature>
<organism evidence="8 9">
    <name type="scientific">Flavonifractor hominis</name>
    <dbReference type="NCBI Taxonomy" id="3133178"/>
    <lineage>
        <taxon>Bacteria</taxon>
        <taxon>Bacillati</taxon>
        <taxon>Bacillota</taxon>
        <taxon>Clostridia</taxon>
        <taxon>Eubacteriales</taxon>
        <taxon>Oscillospiraceae</taxon>
        <taxon>Flavonifractor</taxon>
    </lineage>
</organism>
<feature type="domain" description="RNA polymerase sigma-70 region 2" evidence="6">
    <location>
        <begin position="13"/>
        <end position="76"/>
    </location>
</feature>
<evidence type="ECO:0000256" key="4">
    <source>
        <dbReference type="ARBA" id="ARBA00023125"/>
    </source>
</evidence>
<dbReference type="Gene3D" id="1.10.1740.10">
    <property type="match status" value="1"/>
</dbReference>
<dbReference type="NCBIfam" id="TIGR02937">
    <property type="entry name" value="sigma70-ECF"/>
    <property type="match status" value="1"/>
</dbReference>
<dbReference type="InterPro" id="IPR007630">
    <property type="entry name" value="RNA_pol_sigma70_r4"/>
</dbReference>
<proteinExistence type="inferred from homology"/>
<dbReference type="RefSeq" id="WP_349140956.1">
    <property type="nucleotide sequence ID" value="NZ_JBBMFT010000009.1"/>
</dbReference>
<keyword evidence="2" id="KW-0805">Transcription regulation</keyword>
<dbReference type="CDD" id="cd06171">
    <property type="entry name" value="Sigma70_r4"/>
    <property type="match status" value="1"/>
</dbReference>
<dbReference type="InterPro" id="IPR014284">
    <property type="entry name" value="RNA_pol_sigma-70_dom"/>
</dbReference>
<dbReference type="PANTHER" id="PTHR43133">
    <property type="entry name" value="RNA POLYMERASE ECF-TYPE SIGMA FACTO"/>
    <property type="match status" value="1"/>
</dbReference>
<dbReference type="Proteomes" id="UP001440599">
    <property type="component" value="Unassembled WGS sequence"/>
</dbReference>
<evidence type="ECO:0000313" key="8">
    <source>
        <dbReference type="EMBL" id="MEQ2457181.1"/>
    </source>
</evidence>
<dbReference type="Pfam" id="PF04545">
    <property type="entry name" value="Sigma70_r4"/>
    <property type="match status" value="1"/>
</dbReference>
<evidence type="ECO:0000259" key="7">
    <source>
        <dbReference type="Pfam" id="PF04545"/>
    </source>
</evidence>
<reference evidence="8 9" key="1">
    <citation type="submission" date="2024-03" db="EMBL/GenBank/DDBJ databases">
        <title>Human intestinal bacterial collection.</title>
        <authorList>
            <person name="Pauvert C."/>
            <person name="Hitch T.C.A."/>
            <person name="Clavel T."/>
        </authorList>
    </citation>
    <scope>NUCLEOTIDE SEQUENCE [LARGE SCALE GENOMIC DNA]</scope>
    <source>
        <strain evidence="8 9">CLA-AP-H34</strain>
    </source>
</reference>
<evidence type="ECO:0000313" key="9">
    <source>
        <dbReference type="Proteomes" id="UP001440599"/>
    </source>
</evidence>
<evidence type="ECO:0000256" key="2">
    <source>
        <dbReference type="ARBA" id="ARBA00023015"/>
    </source>
</evidence>
<evidence type="ECO:0000256" key="5">
    <source>
        <dbReference type="ARBA" id="ARBA00023163"/>
    </source>
</evidence>
<dbReference type="InterPro" id="IPR007627">
    <property type="entry name" value="RNA_pol_sigma70_r2"/>
</dbReference>
<dbReference type="InterPro" id="IPR039425">
    <property type="entry name" value="RNA_pol_sigma-70-like"/>
</dbReference>
<evidence type="ECO:0000256" key="3">
    <source>
        <dbReference type="ARBA" id="ARBA00023082"/>
    </source>
</evidence>